<keyword evidence="8" id="KW-0112">Calmodulin-binding</keyword>
<evidence type="ECO:0000256" key="1">
    <source>
        <dbReference type="ARBA" id="ARBA00004141"/>
    </source>
</evidence>
<keyword evidence="4 8" id="KW-0611">Plant defense</keyword>
<protein>
    <recommendedName>
        <fullName evidence="8">MLO-like protein</fullName>
    </recommendedName>
</protein>
<evidence type="ECO:0000256" key="4">
    <source>
        <dbReference type="ARBA" id="ARBA00022821"/>
    </source>
</evidence>
<keyword evidence="7 8" id="KW-0568">Pathogenesis-related protein</keyword>
<comment type="domain">
    <text evidence="8">The C-terminus contains a calmodulin-binding domain, which binds calmodulin in a calcium-dependent fashion.</text>
</comment>
<feature type="transmembrane region" description="Helical" evidence="9">
    <location>
        <begin position="18"/>
        <end position="38"/>
    </location>
</feature>
<evidence type="ECO:0000256" key="5">
    <source>
        <dbReference type="ARBA" id="ARBA00022989"/>
    </source>
</evidence>
<sequence length="438" mass="48532">MAAGGGGEGASLEYTPTWVVALVCTVIVAISLAAERILHFAGKNQQNMHPKHLMNHWLPCNKQDSSTSKHAKSTAHFEAFSFVLPSGTRHLLAAASDTTTAGYCDAKGKAPLLSLKALHDLHIFIFVLAVSHVVFSALTILFGGLRIQQWRHWEDSIQKELNDDDDPEEGTKTDKITHVQDHAFFRSKFSSGIGRLPLFGWLISILKQFYGSVEKSDYRILRRGFIRLLVGVGAKLEHIMRQLAEEVAQKHTAVIGEPEVEPSDRHFWFHRPRIVLVLIHVVLFQNAFEIAVFFWMLFIFGFDSCIMGQIAFIIPRLVIGVFVQLLCSYSTLPLYAIVAQMGSSFNVAIFEEHIQAGLVGWAQKAKKNKQKVVEGAGAGAGARGSSSSNYNQVAHHDSPFRSVEMSTATTTNQVQNSSSEIMIDHLVLSTTTHPTQIN</sequence>
<dbReference type="AlphaFoldDB" id="A0AAW2TGF4"/>
<dbReference type="GO" id="GO:0006952">
    <property type="term" value="P:defense response"/>
    <property type="evidence" value="ECO:0007669"/>
    <property type="project" value="UniProtKB-KW"/>
</dbReference>
<accession>A0AAW2TGF4</accession>
<comment type="function">
    <text evidence="8">May be involved in modulation of pathogen defense and leaf cell death.</text>
</comment>
<organism evidence="10">
    <name type="scientific">Sesamum radiatum</name>
    <name type="common">Black benniseed</name>
    <dbReference type="NCBI Taxonomy" id="300843"/>
    <lineage>
        <taxon>Eukaryota</taxon>
        <taxon>Viridiplantae</taxon>
        <taxon>Streptophyta</taxon>
        <taxon>Embryophyta</taxon>
        <taxon>Tracheophyta</taxon>
        <taxon>Spermatophyta</taxon>
        <taxon>Magnoliopsida</taxon>
        <taxon>eudicotyledons</taxon>
        <taxon>Gunneridae</taxon>
        <taxon>Pentapetalae</taxon>
        <taxon>asterids</taxon>
        <taxon>lamiids</taxon>
        <taxon>Lamiales</taxon>
        <taxon>Pedaliaceae</taxon>
        <taxon>Sesamum</taxon>
    </lineage>
</organism>
<evidence type="ECO:0000256" key="2">
    <source>
        <dbReference type="ARBA" id="ARBA00006574"/>
    </source>
</evidence>
<dbReference type="Pfam" id="PF03094">
    <property type="entry name" value="Mlo"/>
    <property type="match status" value="2"/>
</dbReference>
<dbReference type="GO" id="GO:0005516">
    <property type="term" value="F:calmodulin binding"/>
    <property type="evidence" value="ECO:0007669"/>
    <property type="project" value="UniProtKB-KW"/>
</dbReference>
<comment type="subcellular location">
    <subcellularLocation>
        <location evidence="1 8">Membrane</location>
        <topology evidence="1 8">Multi-pass membrane protein</topology>
    </subcellularLocation>
</comment>
<evidence type="ECO:0000256" key="9">
    <source>
        <dbReference type="SAM" id="Phobius"/>
    </source>
</evidence>
<reference evidence="10" key="2">
    <citation type="journal article" date="2024" name="Plant">
        <title>Genomic evolution and insights into agronomic trait innovations of Sesamum species.</title>
        <authorList>
            <person name="Miao H."/>
            <person name="Wang L."/>
            <person name="Qu L."/>
            <person name="Liu H."/>
            <person name="Sun Y."/>
            <person name="Le M."/>
            <person name="Wang Q."/>
            <person name="Wei S."/>
            <person name="Zheng Y."/>
            <person name="Lin W."/>
            <person name="Duan Y."/>
            <person name="Cao H."/>
            <person name="Xiong S."/>
            <person name="Wang X."/>
            <person name="Wei L."/>
            <person name="Li C."/>
            <person name="Ma Q."/>
            <person name="Ju M."/>
            <person name="Zhao R."/>
            <person name="Li G."/>
            <person name="Mu C."/>
            <person name="Tian Q."/>
            <person name="Mei H."/>
            <person name="Zhang T."/>
            <person name="Gao T."/>
            <person name="Zhang H."/>
        </authorList>
    </citation>
    <scope>NUCLEOTIDE SEQUENCE</scope>
    <source>
        <strain evidence="10">G02</strain>
    </source>
</reference>
<keyword evidence="3 8" id="KW-0812">Transmembrane</keyword>
<comment type="caution">
    <text evidence="10">The sequence shown here is derived from an EMBL/GenBank/DDBJ whole genome shotgun (WGS) entry which is preliminary data.</text>
</comment>
<evidence type="ECO:0000256" key="7">
    <source>
        <dbReference type="ARBA" id="ARBA00023265"/>
    </source>
</evidence>
<evidence type="ECO:0000256" key="3">
    <source>
        <dbReference type="ARBA" id="ARBA00022692"/>
    </source>
</evidence>
<dbReference type="PANTHER" id="PTHR31942:SF74">
    <property type="entry name" value="MLO-LIKE PROTEIN 15"/>
    <property type="match status" value="1"/>
</dbReference>
<dbReference type="InterPro" id="IPR004326">
    <property type="entry name" value="Mlo"/>
</dbReference>
<reference evidence="10" key="1">
    <citation type="submission" date="2020-06" db="EMBL/GenBank/DDBJ databases">
        <authorList>
            <person name="Li T."/>
            <person name="Hu X."/>
            <person name="Zhang T."/>
            <person name="Song X."/>
            <person name="Zhang H."/>
            <person name="Dai N."/>
            <person name="Sheng W."/>
            <person name="Hou X."/>
            <person name="Wei L."/>
        </authorList>
    </citation>
    <scope>NUCLEOTIDE SEQUENCE</scope>
    <source>
        <strain evidence="10">G02</strain>
        <tissue evidence="10">Leaf</tissue>
    </source>
</reference>
<proteinExistence type="inferred from homology"/>
<keyword evidence="5 8" id="KW-1133">Transmembrane helix</keyword>
<feature type="transmembrane region" description="Helical" evidence="9">
    <location>
        <begin position="274"/>
        <end position="300"/>
    </location>
</feature>
<comment type="similarity">
    <text evidence="2 8">Belongs to the MLO family.</text>
</comment>
<feature type="transmembrane region" description="Helical" evidence="9">
    <location>
        <begin position="196"/>
        <end position="213"/>
    </location>
</feature>
<name>A0AAW2TGF4_SESRA</name>
<feature type="transmembrane region" description="Helical" evidence="9">
    <location>
        <begin position="123"/>
        <end position="145"/>
    </location>
</feature>
<dbReference type="GO" id="GO:0016020">
    <property type="term" value="C:membrane"/>
    <property type="evidence" value="ECO:0007669"/>
    <property type="project" value="UniProtKB-SubCell"/>
</dbReference>
<evidence type="ECO:0000256" key="8">
    <source>
        <dbReference type="RuleBase" id="RU280816"/>
    </source>
</evidence>
<gene>
    <name evidence="8" type="primary">MLO</name>
    <name evidence="10" type="ORF">Sradi_1916900</name>
</gene>
<evidence type="ECO:0000313" key="10">
    <source>
        <dbReference type="EMBL" id="KAL0402761.1"/>
    </source>
</evidence>
<dbReference type="PANTHER" id="PTHR31942">
    <property type="entry name" value="MLO-LIKE PROTEIN 1"/>
    <property type="match status" value="1"/>
</dbReference>
<evidence type="ECO:0000256" key="6">
    <source>
        <dbReference type="ARBA" id="ARBA00023136"/>
    </source>
</evidence>
<dbReference type="EMBL" id="JACGWJ010000008">
    <property type="protein sequence ID" value="KAL0402761.1"/>
    <property type="molecule type" value="Genomic_DNA"/>
</dbReference>
<keyword evidence="6 8" id="KW-0472">Membrane</keyword>